<dbReference type="PANTHER" id="PTHR46072:SF5">
    <property type="entry name" value="GENERAL AMIDASE-C"/>
    <property type="match status" value="1"/>
</dbReference>
<dbReference type="RefSeq" id="XP_041540403.1">
    <property type="nucleotide sequence ID" value="XM_041686416.1"/>
</dbReference>
<dbReference type="InterPro" id="IPR023631">
    <property type="entry name" value="Amidase_dom"/>
</dbReference>
<evidence type="ECO:0000256" key="2">
    <source>
        <dbReference type="ARBA" id="ARBA00009199"/>
    </source>
</evidence>
<dbReference type="InterPro" id="IPR036928">
    <property type="entry name" value="AS_sf"/>
</dbReference>
<dbReference type="InterPro" id="IPR020556">
    <property type="entry name" value="Amidase_CS"/>
</dbReference>
<dbReference type="EMBL" id="AP024426">
    <property type="protein sequence ID" value="BCR96637.1"/>
    <property type="molecule type" value="Genomic_DNA"/>
</dbReference>
<reference evidence="5" key="1">
    <citation type="submission" date="2021-01" db="EMBL/GenBank/DDBJ databases">
        <authorList>
            <consortium name="Aspergillus luchuensis mut. kawachii IFO 4304 genome sequencing consortium"/>
            <person name="Kazuki M."/>
            <person name="Futagami T."/>
        </authorList>
    </citation>
    <scope>NUCLEOTIDE SEQUENCE</scope>
    <source>
        <strain evidence="5">IFO 4308</strain>
    </source>
</reference>
<reference evidence="5" key="2">
    <citation type="submission" date="2021-02" db="EMBL/GenBank/DDBJ databases">
        <title>Aspergillus luchuensis mut. kawachii IFO 4304 genome sequence.</title>
        <authorList>
            <person name="Mori K."/>
            <person name="Kadooka C."/>
            <person name="Goto M."/>
            <person name="Futagami T."/>
        </authorList>
    </citation>
    <scope>NUCLEOTIDE SEQUENCE</scope>
    <source>
        <strain evidence="5">IFO 4308</strain>
    </source>
</reference>
<dbReference type="OrthoDB" id="6428749at2759"/>
<dbReference type="SUPFAM" id="SSF75304">
    <property type="entry name" value="Amidase signature (AS) enzymes"/>
    <property type="match status" value="1"/>
</dbReference>
<keyword evidence="6" id="KW-1185">Reference proteome</keyword>
<accession>A0A7R7W5A3</accession>
<evidence type="ECO:0000256" key="4">
    <source>
        <dbReference type="ARBA" id="ARBA00022801"/>
    </source>
</evidence>
<gene>
    <name evidence="5" type="ORF">AKAW2_21577A</name>
</gene>
<dbReference type="AlphaFoldDB" id="A0A7R7W5A3"/>
<organism evidence="5 6">
    <name type="scientific">Aspergillus kawachii</name>
    <name type="common">White koji mold</name>
    <name type="synonym">Aspergillus awamori var. kawachi</name>
    <dbReference type="NCBI Taxonomy" id="1069201"/>
    <lineage>
        <taxon>Eukaryota</taxon>
        <taxon>Fungi</taxon>
        <taxon>Dikarya</taxon>
        <taxon>Ascomycota</taxon>
        <taxon>Pezizomycotina</taxon>
        <taxon>Eurotiomycetes</taxon>
        <taxon>Eurotiomycetidae</taxon>
        <taxon>Eurotiales</taxon>
        <taxon>Aspergillaceae</taxon>
        <taxon>Aspergillus</taxon>
        <taxon>Aspergillus subgen. Circumdati</taxon>
    </lineage>
</organism>
<evidence type="ECO:0000313" key="6">
    <source>
        <dbReference type="Proteomes" id="UP000661280"/>
    </source>
</evidence>
<evidence type="ECO:0000256" key="1">
    <source>
        <dbReference type="ARBA" id="ARBA00001311"/>
    </source>
</evidence>
<dbReference type="EC" id="3.5.1.4" evidence="3"/>
<dbReference type="KEGG" id="aluc:AKAW2_21577A"/>
<dbReference type="PROSITE" id="PS00571">
    <property type="entry name" value="AMIDASES"/>
    <property type="match status" value="1"/>
</dbReference>
<dbReference type="Proteomes" id="UP000661280">
    <property type="component" value="Chromosome 2"/>
</dbReference>
<proteinExistence type="inferred from homology"/>
<name>A0A7R7W5A3_ASPKA</name>
<dbReference type="Pfam" id="PF01425">
    <property type="entry name" value="Amidase"/>
    <property type="match status" value="1"/>
</dbReference>
<dbReference type="PIRSF" id="PIRSF001221">
    <property type="entry name" value="Amidase_fungi"/>
    <property type="match status" value="1"/>
</dbReference>
<protein>
    <recommendedName>
        <fullName evidence="3">amidase</fullName>
        <ecNumber evidence="3">3.5.1.4</ecNumber>
    </recommendedName>
</protein>
<dbReference type="PANTHER" id="PTHR46072">
    <property type="entry name" value="AMIDASE-RELATED-RELATED"/>
    <property type="match status" value="1"/>
</dbReference>
<sequence>MISVRISYPKPERITNAFLPNFVEQWETIVQQKQADAAAKIPQAWRLPAEFTENVSETTPTNVLDVPRKCGLLSAKQLEITENYEATALLEQIHSGKYTAVEVAEAFCLRAAIAQQVTRCLTETFFDLALERAKELDEYFQSTGKVRGPLHGLPISLKDCFNVAGVPSTIGFTAFVAHGPAKSNSSVVQILLDLGAVLYVKTNIPQTMMAADSHNYVFGRTLNPNRTSLSAGGSSGGEGALIAMRGSILGVGTDIAGSIRIPAIFDGTFALRPSIHRIPYGGQTGSGRKGLAGIRPCAGPLATSVRDLGLFMKLVVDADPWQYDSSTIFSTWRTAPPKETLRLGFILEDPHFPVHPPILNTLTRAVDALKAAGHEVINLTTPSLKDALLLGFRTFAMDPARTAFSHITKSGEPRIPALTTTDLPSADLPYEWAPHTLESLYDLNVQRETICEQFRQLIVQNKIDAIIMPGYQGTAVAHDAVGWVPYTVLANVLDYPATIIPYRKANKVDDAKYVRDVTYRPPYVADDVEGAPCCVQLMGRTMHEEELLRDTATIANVLGK</sequence>
<evidence type="ECO:0000256" key="3">
    <source>
        <dbReference type="ARBA" id="ARBA00012922"/>
    </source>
</evidence>
<keyword evidence="4" id="KW-0378">Hydrolase</keyword>
<dbReference type="GO" id="GO:0004040">
    <property type="term" value="F:amidase activity"/>
    <property type="evidence" value="ECO:0007669"/>
    <property type="project" value="UniProtKB-EC"/>
</dbReference>
<evidence type="ECO:0000313" key="5">
    <source>
        <dbReference type="EMBL" id="BCR96637.1"/>
    </source>
</evidence>
<dbReference type="Gene3D" id="3.90.1300.10">
    <property type="entry name" value="Amidase signature (AS) domain"/>
    <property type="match status" value="1"/>
</dbReference>
<comment type="catalytic activity">
    <reaction evidence="1">
        <text>a monocarboxylic acid amide + H2O = a monocarboxylate + NH4(+)</text>
        <dbReference type="Rhea" id="RHEA:12020"/>
        <dbReference type="ChEBI" id="CHEBI:15377"/>
        <dbReference type="ChEBI" id="CHEBI:28938"/>
        <dbReference type="ChEBI" id="CHEBI:35757"/>
        <dbReference type="ChEBI" id="CHEBI:83628"/>
        <dbReference type="EC" id="3.5.1.4"/>
    </reaction>
</comment>
<dbReference type="GeneID" id="64957962"/>
<comment type="similarity">
    <text evidence="2">Belongs to the amidase family.</text>
</comment>